<feature type="compositionally biased region" description="Polar residues" evidence="1">
    <location>
        <begin position="85"/>
        <end position="103"/>
    </location>
</feature>
<reference evidence="3" key="1">
    <citation type="journal article" date="2014" name="Genome Announc.">
        <title>Draft genome sequence of the plant-pathogenic soil fungus Rhizoctonia solani anastomosis group 3 strain Rhs1AP.</title>
        <authorList>
            <person name="Cubeta M.A."/>
            <person name="Thomas E."/>
            <person name="Dean R.A."/>
            <person name="Jabaji S."/>
            <person name="Neate S.M."/>
            <person name="Tavantzis S."/>
            <person name="Toda T."/>
            <person name="Vilgalys R."/>
            <person name="Bharathan N."/>
            <person name="Fedorova-Abrams N."/>
            <person name="Pakala S.B."/>
            <person name="Pakala S.M."/>
            <person name="Zafar N."/>
            <person name="Joardar V."/>
            <person name="Losada L."/>
            <person name="Nierman W.C."/>
        </authorList>
    </citation>
    <scope>NUCLEOTIDE SEQUENCE [LARGE SCALE GENOMIC DNA]</scope>
    <source>
        <strain evidence="3">AG-3</strain>
    </source>
</reference>
<sequence length="139" mass="15094">MSQESAVQTTYQFGATFDSSVPSAAATPNEAIRYPSEIQQHPPQPIWPDAAAPMPPPPTLSQQTAAAAAAFAPEPTKQRKKRTKAQPSEQDTPGPSTITQDLNPSEEPPKKRRRGRPPGAKNKKTLDKERLAAESQQQK</sequence>
<dbReference type="EMBL" id="JATN01000321">
    <property type="protein sequence ID" value="EUC59366.1"/>
    <property type="molecule type" value="Genomic_DNA"/>
</dbReference>
<evidence type="ECO:0000256" key="1">
    <source>
        <dbReference type="SAM" id="MobiDB-lite"/>
    </source>
</evidence>
<evidence type="ECO:0000313" key="2">
    <source>
        <dbReference type="EMBL" id="EUC59366.1"/>
    </source>
</evidence>
<feature type="region of interest" description="Disordered" evidence="1">
    <location>
        <begin position="1"/>
        <end position="139"/>
    </location>
</feature>
<dbReference type="Proteomes" id="UP000030108">
    <property type="component" value="Unassembled WGS sequence"/>
</dbReference>
<name>A0A0A1ULL3_9AGAM</name>
<proteinExistence type="predicted"/>
<feature type="compositionally biased region" description="Low complexity" evidence="1">
    <location>
        <begin position="60"/>
        <end position="75"/>
    </location>
</feature>
<evidence type="ECO:0000313" key="3">
    <source>
        <dbReference type="Proteomes" id="UP000030108"/>
    </source>
</evidence>
<accession>A0A0A1ULL3</accession>
<feature type="non-terminal residue" evidence="2">
    <location>
        <position position="139"/>
    </location>
</feature>
<protein>
    <submittedName>
        <fullName evidence="2">Uncharacterized protein</fullName>
    </submittedName>
</protein>
<gene>
    <name evidence="2" type="ORF">RSOL_311410</name>
</gene>
<comment type="caution">
    <text evidence="2">The sequence shown here is derived from an EMBL/GenBank/DDBJ whole genome shotgun (WGS) entry which is preliminary data.</text>
</comment>
<dbReference type="AlphaFoldDB" id="A0A0A1ULL3"/>
<organism evidence="2 3">
    <name type="scientific">Rhizoctonia solani AG-3 Rhs1AP</name>
    <dbReference type="NCBI Taxonomy" id="1086054"/>
    <lineage>
        <taxon>Eukaryota</taxon>
        <taxon>Fungi</taxon>
        <taxon>Dikarya</taxon>
        <taxon>Basidiomycota</taxon>
        <taxon>Agaricomycotina</taxon>
        <taxon>Agaricomycetes</taxon>
        <taxon>Cantharellales</taxon>
        <taxon>Ceratobasidiaceae</taxon>
        <taxon>Rhizoctonia</taxon>
    </lineage>
</organism>
<feature type="compositionally biased region" description="Polar residues" evidence="1">
    <location>
        <begin position="1"/>
        <end position="22"/>
    </location>
</feature>